<reference evidence="3 4" key="1">
    <citation type="submission" date="2023-08" db="EMBL/GenBank/DDBJ databases">
        <title>Black Yeasts Isolated from many extreme environments.</title>
        <authorList>
            <person name="Coleine C."/>
            <person name="Stajich J.E."/>
            <person name="Selbmann L."/>
        </authorList>
    </citation>
    <scope>NUCLEOTIDE SEQUENCE [LARGE SCALE GENOMIC DNA]</scope>
    <source>
        <strain evidence="3 4">CCFEE 6328</strain>
    </source>
</reference>
<dbReference type="Proteomes" id="UP001345691">
    <property type="component" value="Unassembled WGS sequence"/>
</dbReference>
<dbReference type="CDD" id="cd05233">
    <property type="entry name" value="SDR_c"/>
    <property type="match status" value="1"/>
</dbReference>
<protein>
    <recommendedName>
        <fullName evidence="5">NAD(P)-binding protein</fullName>
    </recommendedName>
</protein>
<sequence>MDFPGTALVIGAASVVADVNHDALVLVKKEIESTYKDVRVAAIQVDVRDEASVKQLVDGAVAAFGRIDYCANVAGIIRFGDTSVLPVDDWDLVQQINLRGTFLCAKYQIKAMLKQEPLTSSDSPFPARGVIVNVASQAGLMGNPNLPAYVASKHGVIGLSKSDGLKFGKEGIRVNALCPGTIQTPMLGTLPQGEAGRAREAERKHEIALGRVGEPEEIANCILFLTSGRSSFITATTLAAHGGLQ</sequence>
<dbReference type="InterPro" id="IPR002347">
    <property type="entry name" value="SDR_fam"/>
</dbReference>
<evidence type="ECO:0000256" key="1">
    <source>
        <dbReference type="ARBA" id="ARBA00006484"/>
    </source>
</evidence>
<dbReference type="SUPFAM" id="SSF51735">
    <property type="entry name" value="NAD(P)-binding Rossmann-fold domains"/>
    <property type="match status" value="1"/>
</dbReference>
<evidence type="ECO:0000256" key="2">
    <source>
        <dbReference type="ARBA" id="ARBA00023002"/>
    </source>
</evidence>
<dbReference type="PRINTS" id="PR00080">
    <property type="entry name" value="SDRFAMILY"/>
</dbReference>
<keyword evidence="2" id="KW-0560">Oxidoreductase</keyword>
<comment type="similarity">
    <text evidence="1">Belongs to the short-chain dehydrogenases/reductases (SDR) family.</text>
</comment>
<evidence type="ECO:0000313" key="3">
    <source>
        <dbReference type="EMBL" id="KAK5052871.1"/>
    </source>
</evidence>
<comment type="caution">
    <text evidence="3">The sequence shown here is derived from an EMBL/GenBank/DDBJ whole genome shotgun (WGS) entry which is preliminary data.</text>
</comment>
<evidence type="ECO:0000313" key="4">
    <source>
        <dbReference type="Proteomes" id="UP001345691"/>
    </source>
</evidence>
<evidence type="ECO:0008006" key="5">
    <source>
        <dbReference type="Google" id="ProtNLM"/>
    </source>
</evidence>
<dbReference type="Gene3D" id="3.40.50.720">
    <property type="entry name" value="NAD(P)-binding Rossmann-like Domain"/>
    <property type="match status" value="1"/>
</dbReference>
<keyword evidence="4" id="KW-1185">Reference proteome</keyword>
<dbReference type="InterPro" id="IPR036291">
    <property type="entry name" value="NAD(P)-bd_dom_sf"/>
</dbReference>
<dbReference type="EMBL" id="JAVRRF010000028">
    <property type="protein sequence ID" value="KAK5052871.1"/>
    <property type="molecule type" value="Genomic_DNA"/>
</dbReference>
<dbReference type="PRINTS" id="PR00081">
    <property type="entry name" value="GDHRDH"/>
</dbReference>
<gene>
    <name evidence="3" type="ORF">LTR69_009697</name>
</gene>
<dbReference type="PANTHER" id="PTHR24321:SF8">
    <property type="entry name" value="ESTRADIOL 17-BETA-DEHYDROGENASE 8-RELATED"/>
    <property type="match status" value="1"/>
</dbReference>
<proteinExistence type="inferred from homology"/>
<organism evidence="3 4">
    <name type="scientific">Exophiala sideris</name>
    <dbReference type="NCBI Taxonomy" id="1016849"/>
    <lineage>
        <taxon>Eukaryota</taxon>
        <taxon>Fungi</taxon>
        <taxon>Dikarya</taxon>
        <taxon>Ascomycota</taxon>
        <taxon>Pezizomycotina</taxon>
        <taxon>Eurotiomycetes</taxon>
        <taxon>Chaetothyriomycetidae</taxon>
        <taxon>Chaetothyriales</taxon>
        <taxon>Herpotrichiellaceae</taxon>
        <taxon>Exophiala</taxon>
    </lineage>
</organism>
<name>A0ABR0J061_9EURO</name>
<accession>A0ABR0J061</accession>
<dbReference type="PANTHER" id="PTHR24321">
    <property type="entry name" value="DEHYDROGENASES, SHORT CHAIN"/>
    <property type="match status" value="1"/>
</dbReference>
<dbReference type="Pfam" id="PF13561">
    <property type="entry name" value="adh_short_C2"/>
    <property type="match status" value="1"/>
</dbReference>